<dbReference type="EMBL" id="MN740471">
    <property type="protein sequence ID" value="QHU28265.1"/>
    <property type="molecule type" value="Genomic_DNA"/>
</dbReference>
<evidence type="ECO:0000313" key="1">
    <source>
        <dbReference type="EMBL" id="QHU28265.1"/>
    </source>
</evidence>
<dbReference type="AlphaFoldDB" id="A0A6C0LDZ7"/>
<sequence length="129" mass="15210">MTTRAIHFSNLEVGKYYNLVSIDHNKKIKFIKTMGKLVNINLYGRSYDPDVEFTFCNEQGIMYRFEPSFNSSFVYTEYPGEETEDQVRDRIQERNRAIQYEIVSNDWALRPENVVATQGINVSQFDNNF</sequence>
<protein>
    <submittedName>
        <fullName evidence="1">Uncharacterized protein</fullName>
    </submittedName>
</protein>
<accession>A0A6C0LDZ7</accession>
<name>A0A6C0LDZ7_9ZZZZ</name>
<reference evidence="1" key="1">
    <citation type="journal article" date="2020" name="Nature">
        <title>Giant virus diversity and host interactions through global metagenomics.</title>
        <authorList>
            <person name="Schulz F."/>
            <person name="Roux S."/>
            <person name="Paez-Espino D."/>
            <person name="Jungbluth S."/>
            <person name="Walsh D.A."/>
            <person name="Denef V.J."/>
            <person name="McMahon K.D."/>
            <person name="Konstantinidis K.T."/>
            <person name="Eloe-Fadrosh E.A."/>
            <person name="Kyrpides N.C."/>
            <person name="Woyke T."/>
        </authorList>
    </citation>
    <scope>NUCLEOTIDE SEQUENCE</scope>
    <source>
        <strain evidence="1">GVMAG-M-3300027770-73</strain>
    </source>
</reference>
<organism evidence="1">
    <name type="scientific">viral metagenome</name>
    <dbReference type="NCBI Taxonomy" id="1070528"/>
    <lineage>
        <taxon>unclassified sequences</taxon>
        <taxon>metagenomes</taxon>
        <taxon>organismal metagenomes</taxon>
    </lineage>
</organism>
<proteinExistence type="predicted"/>